<dbReference type="EMBL" id="LUTY01002541">
    <property type="protein sequence ID" value="OAD20130.1"/>
    <property type="molecule type" value="Genomic_DNA"/>
</dbReference>
<dbReference type="InterPro" id="IPR036291">
    <property type="entry name" value="NAD(P)-bd_dom_sf"/>
</dbReference>
<dbReference type="PANTHER" id="PTHR43000">
    <property type="entry name" value="DTDP-D-GLUCOSE 4,6-DEHYDRATASE-RELATED"/>
    <property type="match status" value="1"/>
</dbReference>
<dbReference type="Gene3D" id="3.40.50.720">
    <property type="entry name" value="NAD(P)-binding Rossmann-like Domain"/>
    <property type="match status" value="1"/>
</dbReference>
<dbReference type="InterPro" id="IPR016040">
    <property type="entry name" value="NAD(P)-bd_dom"/>
</dbReference>
<gene>
    <name evidence="2" type="ORF">THIOM_004190</name>
</gene>
<dbReference type="Proteomes" id="UP000076962">
    <property type="component" value="Unassembled WGS sequence"/>
</dbReference>
<name>A0A0A6NXZ6_9GAMM</name>
<keyword evidence="3" id="KW-1185">Reference proteome</keyword>
<evidence type="ECO:0000259" key="1">
    <source>
        <dbReference type="Pfam" id="PF16363"/>
    </source>
</evidence>
<dbReference type="PATRIC" id="fig|1003181.4.peg.5519"/>
<evidence type="ECO:0000313" key="3">
    <source>
        <dbReference type="Proteomes" id="UP000076962"/>
    </source>
</evidence>
<organism evidence="2 3">
    <name type="scientific">Candidatus Thiomargarita nelsonii</name>
    <dbReference type="NCBI Taxonomy" id="1003181"/>
    <lineage>
        <taxon>Bacteria</taxon>
        <taxon>Pseudomonadati</taxon>
        <taxon>Pseudomonadota</taxon>
        <taxon>Gammaproteobacteria</taxon>
        <taxon>Thiotrichales</taxon>
        <taxon>Thiotrichaceae</taxon>
        <taxon>Thiomargarita</taxon>
    </lineage>
</organism>
<dbReference type="AlphaFoldDB" id="A0A0A6NXZ6"/>
<protein>
    <submittedName>
        <fullName evidence="2">NAD-dependent epimerase/dehydratase</fullName>
    </submittedName>
</protein>
<sequence length="96" mass="10469">MTEHILVTGAAGFIASHLTEALVVTGHKVRAMIHYNFQNNWGWLETLPQDVMANVEVFPADITDPFAVQKAVSGCDTVYHLAALIAIPYSYRAPAA</sequence>
<accession>A0A0A6NXZ6</accession>
<comment type="caution">
    <text evidence="2">The sequence shown here is derived from an EMBL/GenBank/DDBJ whole genome shotgun (WGS) entry which is preliminary data.</text>
</comment>
<dbReference type="Pfam" id="PF16363">
    <property type="entry name" value="GDP_Man_Dehyd"/>
    <property type="match status" value="1"/>
</dbReference>
<feature type="domain" description="NAD(P)-binding" evidence="1">
    <location>
        <begin position="6"/>
        <end position="95"/>
    </location>
</feature>
<proteinExistence type="predicted"/>
<reference evidence="2 3" key="1">
    <citation type="submission" date="2016-05" db="EMBL/GenBank/DDBJ databases">
        <title>Single-cell genome of chain-forming Candidatus Thiomargarita nelsonii and comparison to other large sulfur-oxidizing bacteria.</title>
        <authorList>
            <person name="Winkel M."/>
            <person name="Salman V."/>
            <person name="Woyke T."/>
            <person name="Schulz-Vogt H."/>
            <person name="Richter M."/>
            <person name="Flood B."/>
            <person name="Bailey J."/>
            <person name="Amann R."/>
            <person name="Mussmann M."/>
        </authorList>
    </citation>
    <scope>NUCLEOTIDE SEQUENCE [LARGE SCALE GENOMIC DNA]</scope>
    <source>
        <strain evidence="2 3">THI036</strain>
    </source>
</reference>
<evidence type="ECO:0000313" key="2">
    <source>
        <dbReference type="EMBL" id="OAD20130.1"/>
    </source>
</evidence>
<dbReference type="SUPFAM" id="SSF51735">
    <property type="entry name" value="NAD(P)-binding Rossmann-fold domains"/>
    <property type="match status" value="1"/>
</dbReference>